<dbReference type="PRINTS" id="PR00133">
    <property type="entry name" value="GLHYDRLASE3"/>
</dbReference>
<evidence type="ECO:0000313" key="9">
    <source>
        <dbReference type="EMBL" id="SBW07010.1"/>
    </source>
</evidence>
<protein>
    <recommendedName>
        <fullName evidence="3">beta-glucosidase</fullName>
        <ecNumber evidence="3">3.2.1.21</ecNumber>
    </recommendedName>
</protein>
<dbReference type="Gene3D" id="3.20.20.300">
    <property type="entry name" value="Glycoside hydrolase, family 3, N-terminal domain"/>
    <property type="match status" value="1"/>
</dbReference>
<dbReference type="EMBL" id="FLUM01000003">
    <property type="protein sequence ID" value="SBW07010.1"/>
    <property type="molecule type" value="Genomic_DNA"/>
</dbReference>
<dbReference type="InterPro" id="IPR001764">
    <property type="entry name" value="Glyco_hydro_3_N"/>
</dbReference>
<name>A0A212K5J5_9BACT</name>
<accession>A0A212K5J5</accession>
<evidence type="ECO:0000259" key="8">
    <source>
        <dbReference type="SMART" id="SM01217"/>
    </source>
</evidence>
<feature type="chain" id="PRO_5012465423" description="beta-glucosidase" evidence="7">
    <location>
        <begin position="20"/>
        <end position="770"/>
    </location>
</feature>
<feature type="domain" description="Fibronectin type III-like" evidence="8">
    <location>
        <begin position="688"/>
        <end position="757"/>
    </location>
</feature>
<dbReference type="InterPro" id="IPR051915">
    <property type="entry name" value="Cellulose_Degrad_GH3"/>
</dbReference>
<comment type="catalytic activity">
    <reaction evidence="1">
        <text>Hydrolysis of terminal, non-reducing beta-D-glucosyl residues with release of beta-D-glucose.</text>
        <dbReference type="EC" id="3.2.1.21"/>
    </reaction>
</comment>
<evidence type="ECO:0000256" key="4">
    <source>
        <dbReference type="ARBA" id="ARBA00022729"/>
    </source>
</evidence>
<dbReference type="SUPFAM" id="SSF52279">
    <property type="entry name" value="Beta-D-glucan exohydrolase, C-terminal domain"/>
    <property type="match status" value="1"/>
</dbReference>
<sequence>MKKILIMALTAGMTVAGNAQTGNINKKAEEIVGNMTLEEKVGQMAQVSIDAVCKGEDTPPTSTIELDIEKLREVIVKYHIGSILNSPNTRARSTQWWNKVVEQIQDIAMKETRVKVPVVYGLDQIHGATYTAGSTMFPQEIALAATWQPQYARRMGEIAAYETRASNVPWNFSPVLDLGQDPRWPRQYENFGEDPYIGSVFGRELVKGYEGDDNDISDPTKVGACMKHFIGYSVPVSGKDRTPAYIPENILLEYHIPPFQAAVDAGVASVMINSASINGEPVHSSYRLLTELLRNKMGFDGMIVTDWQDIENLYSRERTADSHKEAIKQAINAGIDMSMIPYDYKRFCSQLVELVNEGAVPVSRIDDAVKRIIVFKLKLGLFDNPNTYAKDYPEFNSDNFKKASYDAAAEAITLLKNENNILPLKKGAKLLVAGPNAVSRRALNGGWTYSWQGEKVDEFLVTNTILASLEGKFGKENVTHIPGVSYSDKTEYRSEYKNRFEEAVAAAKNADYVILCLGENSYCEKPGDLDDLYLNDLQTELALEMLKTGKKVILVLSEGRPRVISKIASRLSAIIQTYLPGPYGSDALADILVGEINPSGKLPYTYPAFPNSFTPYYHKYSEEQTANAGAYNYQGDFNPEFHFGFGLSYTSFEYSNMTINKTSMVKDSNEKIQITIDVKNTGNSQGKEVVQLYSSDLYASALPDMIRLRRFEKIDLKPGETKTVKFELSLNDLSFINLKNERVIEPGDFELKIGASSSDIKDKKMFTVTN</sequence>
<keyword evidence="6 9" id="KW-0326">Glycosidase</keyword>
<dbReference type="RefSeq" id="WP_296944466.1">
    <property type="nucleotide sequence ID" value="NZ_LT599032.1"/>
</dbReference>
<dbReference type="FunFam" id="3.20.20.300:FF:000007">
    <property type="entry name" value="Lysosomal beta glucosidase"/>
    <property type="match status" value="1"/>
</dbReference>
<dbReference type="Pfam" id="PF00933">
    <property type="entry name" value="Glyco_hydro_3"/>
    <property type="match status" value="1"/>
</dbReference>
<evidence type="ECO:0000256" key="1">
    <source>
        <dbReference type="ARBA" id="ARBA00000448"/>
    </source>
</evidence>
<dbReference type="SUPFAM" id="SSF51445">
    <property type="entry name" value="(Trans)glycosidases"/>
    <property type="match status" value="1"/>
</dbReference>
<dbReference type="PANTHER" id="PTHR30620">
    <property type="entry name" value="PERIPLASMIC BETA-GLUCOSIDASE-RELATED"/>
    <property type="match status" value="1"/>
</dbReference>
<evidence type="ECO:0000256" key="2">
    <source>
        <dbReference type="ARBA" id="ARBA00005336"/>
    </source>
</evidence>
<dbReference type="InterPro" id="IPR036881">
    <property type="entry name" value="Glyco_hydro_3_C_sf"/>
</dbReference>
<evidence type="ECO:0000256" key="5">
    <source>
        <dbReference type="ARBA" id="ARBA00022801"/>
    </source>
</evidence>
<evidence type="ECO:0000256" key="7">
    <source>
        <dbReference type="SAM" id="SignalP"/>
    </source>
</evidence>
<dbReference type="InterPro" id="IPR013783">
    <property type="entry name" value="Ig-like_fold"/>
</dbReference>
<dbReference type="EC" id="3.2.1.21" evidence="3"/>
<dbReference type="Pfam" id="PF01915">
    <property type="entry name" value="Glyco_hydro_3_C"/>
    <property type="match status" value="1"/>
</dbReference>
<dbReference type="Gene3D" id="2.60.40.10">
    <property type="entry name" value="Immunoglobulins"/>
    <property type="match status" value="1"/>
</dbReference>
<dbReference type="Gene3D" id="3.40.50.1700">
    <property type="entry name" value="Glycoside hydrolase family 3 C-terminal domain"/>
    <property type="match status" value="1"/>
</dbReference>
<dbReference type="InterPro" id="IPR026891">
    <property type="entry name" value="Fn3-like"/>
</dbReference>
<keyword evidence="5 9" id="KW-0378">Hydrolase</keyword>
<dbReference type="PANTHER" id="PTHR30620:SF16">
    <property type="entry name" value="LYSOSOMAL BETA GLUCOSIDASE"/>
    <property type="match status" value="1"/>
</dbReference>
<dbReference type="InterPro" id="IPR002772">
    <property type="entry name" value="Glyco_hydro_3_C"/>
</dbReference>
<organism evidence="9">
    <name type="scientific">uncultured Dysgonomonas sp</name>
    <dbReference type="NCBI Taxonomy" id="206096"/>
    <lineage>
        <taxon>Bacteria</taxon>
        <taxon>Pseudomonadati</taxon>
        <taxon>Bacteroidota</taxon>
        <taxon>Bacteroidia</taxon>
        <taxon>Bacteroidales</taxon>
        <taxon>Dysgonomonadaceae</taxon>
        <taxon>Dysgonomonas</taxon>
        <taxon>environmental samples</taxon>
    </lineage>
</organism>
<reference evidence="9" key="1">
    <citation type="submission" date="2016-04" db="EMBL/GenBank/DDBJ databases">
        <authorList>
            <person name="Evans L.H."/>
            <person name="Alamgir A."/>
            <person name="Owens N."/>
            <person name="Weber N.D."/>
            <person name="Virtaneva K."/>
            <person name="Barbian K."/>
            <person name="Babar A."/>
            <person name="Rosenke K."/>
        </authorList>
    </citation>
    <scope>NUCLEOTIDE SEQUENCE</scope>
    <source>
        <strain evidence="9">86-1</strain>
    </source>
</reference>
<keyword evidence="4 7" id="KW-0732">Signal</keyword>
<comment type="similarity">
    <text evidence="2">Belongs to the glycosyl hydrolase 3 family.</text>
</comment>
<gene>
    <name evidence="9" type="ORF">KL86DYS1_31546</name>
</gene>
<proteinExistence type="inferred from homology"/>
<dbReference type="SMART" id="SM01217">
    <property type="entry name" value="Fn3_like"/>
    <property type="match status" value="1"/>
</dbReference>
<dbReference type="Pfam" id="PF14310">
    <property type="entry name" value="Fn3-like"/>
    <property type="match status" value="1"/>
</dbReference>
<dbReference type="AlphaFoldDB" id="A0A212K5J5"/>
<evidence type="ECO:0000256" key="6">
    <source>
        <dbReference type="ARBA" id="ARBA00023295"/>
    </source>
</evidence>
<dbReference type="FunFam" id="2.60.40.10:FF:000495">
    <property type="entry name" value="Periplasmic beta-glucosidase"/>
    <property type="match status" value="1"/>
</dbReference>
<evidence type="ECO:0000256" key="3">
    <source>
        <dbReference type="ARBA" id="ARBA00012744"/>
    </source>
</evidence>
<feature type="signal peptide" evidence="7">
    <location>
        <begin position="1"/>
        <end position="19"/>
    </location>
</feature>
<dbReference type="GO" id="GO:0008422">
    <property type="term" value="F:beta-glucosidase activity"/>
    <property type="evidence" value="ECO:0007669"/>
    <property type="project" value="UniProtKB-EC"/>
</dbReference>
<dbReference type="InterPro" id="IPR017853">
    <property type="entry name" value="GH"/>
</dbReference>
<dbReference type="InterPro" id="IPR036962">
    <property type="entry name" value="Glyco_hydro_3_N_sf"/>
</dbReference>
<dbReference type="GO" id="GO:0009251">
    <property type="term" value="P:glucan catabolic process"/>
    <property type="evidence" value="ECO:0007669"/>
    <property type="project" value="TreeGrafter"/>
</dbReference>